<dbReference type="Pfam" id="PF00226">
    <property type="entry name" value="DnaJ"/>
    <property type="match status" value="1"/>
</dbReference>
<dbReference type="AlphaFoldDB" id="E1YGY9"/>
<accession>E1YGY9</accession>
<name>E1YGY9_9BACT</name>
<gene>
    <name evidence="2" type="ORF">N47_F15280</name>
</gene>
<dbReference type="InterPro" id="IPR001623">
    <property type="entry name" value="DnaJ_domain"/>
</dbReference>
<protein>
    <recommendedName>
        <fullName evidence="1">J domain-containing protein</fullName>
    </recommendedName>
</protein>
<proteinExistence type="predicted"/>
<feature type="domain" description="J" evidence="1">
    <location>
        <begin position="36"/>
        <end position="78"/>
    </location>
</feature>
<dbReference type="Gene3D" id="1.10.287.110">
    <property type="entry name" value="DnaJ domain"/>
    <property type="match status" value="1"/>
</dbReference>
<dbReference type="InterPro" id="IPR036869">
    <property type="entry name" value="J_dom_sf"/>
</dbReference>
<dbReference type="CDD" id="cd06257">
    <property type="entry name" value="DnaJ"/>
    <property type="match status" value="1"/>
</dbReference>
<dbReference type="EMBL" id="FR695873">
    <property type="protein sequence ID" value="CBX29833.1"/>
    <property type="molecule type" value="Genomic_DNA"/>
</dbReference>
<dbReference type="SUPFAM" id="SSF46565">
    <property type="entry name" value="Chaperone J-domain"/>
    <property type="match status" value="1"/>
</dbReference>
<organism evidence="2">
    <name type="scientific">uncultured Desulfobacterium sp</name>
    <dbReference type="NCBI Taxonomy" id="201089"/>
    <lineage>
        <taxon>Bacteria</taxon>
        <taxon>Pseudomonadati</taxon>
        <taxon>Thermodesulfobacteriota</taxon>
        <taxon>Desulfobacteria</taxon>
        <taxon>Desulfobacterales</taxon>
        <taxon>Desulfobacteriaceae</taxon>
        <taxon>Desulfobacterium</taxon>
        <taxon>environmental samples</taxon>
    </lineage>
</organism>
<sequence>MPIVLHKQDILNAYSVIFGPAVGVSINTIIGIPPMTLKTAYRKKALETHPDRYLIVGKMKKELNDQFIEVSLAYETLQKVLNHFKPLANNASNSINKENKTKCSASSDGGKPADHFYRGLLPKRKLLIGQFLYYSGIVSWKTLIDALTRQKMQRPPVGQIAIKWGILSKNDIHAILKQRSLEQKYDKRFVEYACSKGYLTSFQRLALLGKQRSLQRPIGEFFVEKGILMSMDMEILVKKLHLHNRKAAFKNN</sequence>
<evidence type="ECO:0000313" key="2">
    <source>
        <dbReference type="EMBL" id="CBX29833.1"/>
    </source>
</evidence>
<evidence type="ECO:0000259" key="1">
    <source>
        <dbReference type="Pfam" id="PF00226"/>
    </source>
</evidence>
<reference evidence="2" key="1">
    <citation type="journal article" date="2011" name="Environ. Microbiol.">
        <title>Genomic insights into the metabolic potential of the polycyclic aromatic hydrocarbon degrading sulfate-reducing Deltaproteobacterium N47.</title>
        <authorList>
            <person name="Bergmann F."/>
            <person name="Selesi D."/>
            <person name="Weinmaier T."/>
            <person name="Tischler P."/>
            <person name="Rattei T."/>
            <person name="Meckenstock R.U."/>
        </authorList>
    </citation>
    <scope>NUCLEOTIDE SEQUENCE</scope>
</reference>